<accession>A0ABS2NTG8</accession>
<sequence length="336" mass="37521">MLIRLSEKPVISMDTGKALGILKGLIYKEKRITFLYCQFSNQYAYIPIQNTSIGSDAIMLTVTEDIEILPTDTPAKVYTENGKELGTVASIEMDTAFNITGILLDKDSLFVKISNVLHMGNIIIIKNTVGDDAEGNVDSLDPFENTNCVEIEDVEINTEEAKHQKTDEQAPYEDEQQNQTDMVNQKLFKEEFSTAVIPQSAEEPNEIVMFNANRDAVESICHSHQEGTEINEKVTTLPSDGYEVLDEIVEETATAEKAAPFEGPIDSVVENIKEDTDEEFTIDIDPRYKHLCGKKLLADITILKETFQKDTLIDAALIQFAIINNAIVKVIMNTDD</sequence>
<feature type="compositionally biased region" description="Basic and acidic residues" evidence="1">
    <location>
        <begin position="159"/>
        <end position="168"/>
    </location>
</feature>
<proteinExistence type="predicted"/>
<feature type="region of interest" description="Disordered" evidence="1">
    <location>
        <begin position="159"/>
        <end position="178"/>
    </location>
</feature>
<dbReference type="RefSeq" id="WP_204404269.1">
    <property type="nucleotide sequence ID" value="NZ_JAFBEE010000028.1"/>
</dbReference>
<comment type="caution">
    <text evidence="2">The sequence shown here is derived from an EMBL/GenBank/DDBJ whole genome shotgun (WGS) entry which is preliminary data.</text>
</comment>
<gene>
    <name evidence="2" type="ORF">JOC73_002830</name>
</gene>
<name>A0ABS2NTG8_9FIRM</name>
<evidence type="ECO:0000256" key="1">
    <source>
        <dbReference type="SAM" id="MobiDB-lite"/>
    </source>
</evidence>
<protein>
    <submittedName>
        <fullName evidence="2">Uncharacterized protein YrrD</fullName>
    </submittedName>
</protein>
<dbReference type="EMBL" id="JAFBEE010000028">
    <property type="protein sequence ID" value="MBM7616248.1"/>
    <property type="molecule type" value="Genomic_DNA"/>
</dbReference>
<reference evidence="2 3" key="1">
    <citation type="submission" date="2021-01" db="EMBL/GenBank/DDBJ databases">
        <title>Genomic Encyclopedia of Type Strains, Phase IV (KMG-IV): sequencing the most valuable type-strain genomes for metagenomic binning, comparative biology and taxonomic classification.</title>
        <authorList>
            <person name="Goeker M."/>
        </authorList>
    </citation>
    <scope>NUCLEOTIDE SEQUENCE [LARGE SCALE GENOMIC DNA]</scope>
    <source>
        <strain evidence="2 3">DSM 25890</strain>
    </source>
</reference>
<dbReference type="Proteomes" id="UP001314796">
    <property type="component" value="Unassembled WGS sequence"/>
</dbReference>
<evidence type="ECO:0000313" key="2">
    <source>
        <dbReference type="EMBL" id="MBM7616248.1"/>
    </source>
</evidence>
<evidence type="ECO:0000313" key="3">
    <source>
        <dbReference type="Proteomes" id="UP001314796"/>
    </source>
</evidence>
<organism evidence="2 3">
    <name type="scientific">Alkaliphilus hydrothermalis</name>
    <dbReference type="NCBI Taxonomy" id="1482730"/>
    <lineage>
        <taxon>Bacteria</taxon>
        <taxon>Bacillati</taxon>
        <taxon>Bacillota</taxon>
        <taxon>Clostridia</taxon>
        <taxon>Peptostreptococcales</taxon>
        <taxon>Natronincolaceae</taxon>
        <taxon>Alkaliphilus</taxon>
    </lineage>
</organism>
<keyword evidence="3" id="KW-1185">Reference proteome</keyword>